<evidence type="ECO:0000313" key="3">
    <source>
        <dbReference type="RefSeq" id="XP_022256852.1"/>
    </source>
</evidence>
<evidence type="ECO:0000313" key="2">
    <source>
        <dbReference type="Proteomes" id="UP000694941"/>
    </source>
</evidence>
<sequence length="188" mass="21864">MIWWESGLVHRDPISRMFIITLLTTYMFVISASKLPFNFRHGHKPPFPIFYQTGNSEDDLPECGQWSVCNRVDVYSVPWVERRCRCPGKKTCSMSLNDQDGHTVIAKTRQYKVHTTPYPLLCQRKEPCRLFSVRKRSEVEDVNTDTLCHCPHGHVCPHNHKDSSVILEPSHHRSRIRTYSGYCTSDVD</sequence>
<evidence type="ECO:0000256" key="1">
    <source>
        <dbReference type="SAM" id="Phobius"/>
    </source>
</evidence>
<proteinExistence type="predicted"/>
<gene>
    <name evidence="3" type="primary">LOC111089175</name>
</gene>
<dbReference type="GeneID" id="111089175"/>
<dbReference type="RefSeq" id="XP_022256852.1">
    <property type="nucleotide sequence ID" value="XM_022401144.1"/>
</dbReference>
<dbReference type="Pfam" id="PF11581">
    <property type="entry name" value="Argos"/>
    <property type="match status" value="1"/>
</dbReference>
<feature type="transmembrane region" description="Helical" evidence="1">
    <location>
        <begin position="14"/>
        <end position="32"/>
    </location>
</feature>
<reference evidence="3" key="1">
    <citation type="submission" date="2025-08" db="UniProtKB">
        <authorList>
            <consortium name="RefSeq"/>
        </authorList>
    </citation>
    <scope>IDENTIFICATION</scope>
    <source>
        <tissue evidence="3">Muscle</tissue>
    </source>
</reference>
<organism evidence="2 3">
    <name type="scientific">Limulus polyphemus</name>
    <name type="common">Atlantic horseshoe crab</name>
    <dbReference type="NCBI Taxonomy" id="6850"/>
    <lineage>
        <taxon>Eukaryota</taxon>
        <taxon>Metazoa</taxon>
        <taxon>Ecdysozoa</taxon>
        <taxon>Arthropoda</taxon>
        <taxon>Chelicerata</taxon>
        <taxon>Merostomata</taxon>
        <taxon>Xiphosura</taxon>
        <taxon>Limulidae</taxon>
        <taxon>Limulus</taxon>
    </lineage>
</organism>
<dbReference type="InterPro" id="IPR021633">
    <property type="entry name" value="Argos"/>
</dbReference>
<keyword evidence="1" id="KW-1133">Transmembrane helix</keyword>
<keyword evidence="1" id="KW-0812">Transmembrane</keyword>
<keyword evidence="1" id="KW-0472">Membrane</keyword>
<dbReference type="Gene3D" id="2.20.20.160">
    <property type="match status" value="2"/>
</dbReference>
<keyword evidence="2" id="KW-1185">Reference proteome</keyword>
<accession>A0ABM1TLU6</accession>
<name>A0ABM1TLU6_LIMPO</name>
<dbReference type="Proteomes" id="UP000694941">
    <property type="component" value="Unplaced"/>
</dbReference>
<protein>
    <submittedName>
        <fullName evidence="3">Protein giant-lens-like</fullName>
    </submittedName>
</protein>